<name>A0A533IBQ3_PARDE</name>
<keyword evidence="3" id="KW-0547">Nucleotide-binding</keyword>
<feature type="domain" description="Histidine kinase/HSP90-like ATPase" evidence="2">
    <location>
        <begin position="27"/>
        <end position="149"/>
    </location>
</feature>
<keyword evidence="1" id="KW-0808">Transferase</keyword>
<dbReference type="GO" id="GO:0004674">
    <property type="term" value="F:protein serine/threonine kinase activity"/>
    <property type="evidence" value="ECO:0007669"/>
    <property type="project" value="UniProtKB-KW"/>
</dbReference>
<dbReference type="EMBL" id="VAFL01000001">
    <property type="protein sequence ID" value="TKW68573.1"/>
    <property type="molecule type" value="Genomic_DNA"/>
</dbReference>
<dbReference type="InterPro" id="IPR036890">
    <property type="entry name" value="HATPase_C_sf"/>
</dbReference>
<keyword evidence="1" id="KW-0723">Serine/threonine-protein kinase</keyword>
<dbReference type="InterPro" id="IPR003594">
    <property type="entry name" value="HATPase_dom"/>
</dbReference>
<dbReference type="Pfam" id="PF13581">
    <property type="entry name" value="HATPase_c_2"/>
    <property type="match status" value="1"/>
</dbReference>
<dbReference type="AlphaFoldDB" id="A0A533IBQ3"/>
<comment type="caution">
    <text evidence="3">The sequence shown here is derived from an EMBL/GenBank/DDBJ whole genome shotgun (WGS) entry which is preliminary data.</text>
</comment>
<reference evidence="3 4" key="1">
    <citation type="journal article" date="2017" name="Nat. Commun.">
        <title>In situ click chemistry generation of cyclooxygenase-2 inhibitors.</title>
        <authorList>
            <person name="Bhardwaj A."/>
            <person name="Kaur J."/>
            <person name="Wuest M."/>
            <person name="Wuest F."/>
        </authorList>
    </citation>
    <scope>NUCLEOTIDE SEQUENCE [LARGE SCALE GENOMIC DNA]</scope>
    <source>
        <strain evidence="3">S2_012_000_R3_94</strain>
    </source>
</reference>
<keyword evidence="1" id="KW-0418">Kinase</keyword>
<dbReference type="Gene3D" id="3.30.565.10">
    <property type="entry name" value="Histidine kinase-like ATPase, C-terminal domain"/>
    <property type="match status" value="1"/>
</dbReference>
<dbReference type="PANTHER" id="PTHR35526">
    <property type="entry name" value="ANTI-SIGMA-F FACTOR RSBW-RELATED"/>
    <property type="match status" value="1"/>
</dbReference>
<sequence length="158" mass="17093">MTGKKQLAPSNSTEKQPLVVFTRSFRAEADAVREVLVALGQRLQPHVSTDLMGRAELVLAELLNNIAQHGRPASAAPRPLVHLSVVAQADGLSCSVSDDGGILPKICLDPHLPDASSHPEGGFGWFLIGHLTQSLTYFREDERNYVAFTVPTAEPMLN</sequence>
<proteinExistence type="predicted"/>
<evidence type="ECO:0000256" key="1">
    <source>
        <dbReference type="ARBA" id="ARBA00022527"/>
    </source>
</evidence>
<dbReference type="PANTHER" id="PTHR35526:SF3">
    <property type="entry name" value="ANTI-SIGMA-F FACTOR RSBW"/>
    <property type="match status" value="1"/>
</dbReference>
<protein>
    <submittedName>
        <fullName evidence="3">ATP-binding protein</fullName>
    </submittedName>
</protein>
<evidence type="ECO:0000259" key="2">
    <source>
        <dbReference type="Pfam" id="PF13581"/>
    </source>
</evidence>
<dbReference type="SUPFAM" id="SSF55874">
    <property type="entry name" value="ATPase domain of HSP90 chaperone/DNA topoisomerase II/histidine kinase"/>
    <property type="match status" value="1"/>
</dbReference>
<evidence type="ECO:0000313" key="4">
    <source>
        <dbReference type="Proteomes" id="UP000315344"/>
    </source>
</evidence>
<dbReference type="CDD" id="cd16936">
    <property type="entry name" value="HATPase_RsbW-like"/>
    <property type="match status" value="1"/>
</dbReference>
<dbReference type="InterPro" id="IPR050267">
    <property type="entry name" value="Anti-sigma-factor_SerPK"/>
</dbReference>
<dbReference type="Proteomes" id="UP000315344">
    <property type="component" value="Unassembled WGS sequence"/>
</dbReference>
<keyword evidence="3" id="KW-0067">ATP-binding</keyword>
<gene>
    <name evidence="3" type="ORF">DI616_00830</name>
</gene>
<accession>A0A533IBQ3</accession>
<dbReference type="GO" id="GO:0005524">
    <property type="term" value="F:ATP binding"/>
    <property type="evidence" value="ECO:0007669"/>
    <property type="project" value="UniProtKB-KW"/>
</dbReference>
<organism evidence="3 4">
    <name type="scientific">Paracoccus denitrificans</name>
    <dbReference type="NCBI Taxonomy" id="266"/>
    <lineage>
        <taxon>Bacteria</taxon>
        <taxon>Pseudomonadati</taxon>
        <taxon>Pseudomonadota</taxon>
        <taxon>Alphaproteobacteria</taxon>
        <taxon>Rhodobacterales</taxon>
        <taxon>Paracoccaceae</taxon>
        <taxon>Paracoccus</taxon>
    </lineage>
</organism>
<evidence type="ECO:0000313" key="3">
    <source>
        <dbReference type="EMBL" id="TKW68573.1"/>
    </source>
</evidence>